<keyword evidence="9" id="KW-0808">Transferase</keyword>
<dbReference type="FunFam" id="3.30.565.10:FF:000010">
    <property type="entry name" value="Sensor histidine kinase RcsC"/>
    <property type="match status" value="1"/>
</dbReference>
<protein>
    <recommendedName>
        <fullName evidence="2">histidine kinase</fullName>
        <ecNumber evidence="2">2.7.13.3</ecNumber>
    </recommendedName>
</protein>
<dbReference type="Gene3D" id="3.40.50.2300">
    <property type="match status" value="1"/>
</dbReference>
<comment type="caution">
    <text evidence="9">The sequence shown here is derived from an EMBL/GenBank/DDBJ whole genome shotgun (WGS) entry which is preliminary data.</text>
</comment>
<keyword evidence="6" id="KW-1133">Transmembrane helix</keyword>
<feature type="transmembrane region" description="Helical" evidence="6">
    <location>
        <begin position="61"/>
        <end position="80"/>
    </location>
</feature>
<dbReference type="InterPro" id="IPR036890">
    <property type="entry name" value="HATPase_C_sf"/>
</dbReference>
<evidence type="ECO:0000259" key="8">
    <source>
        <dbReference type="PROSITE" id="PS50110"/>
    </source>
</evidence>
<evidence type="ECO:0000256" key="2">
    <source>
        <dbReference type="ARBA" id="ARBA00012438"/>
    </source>
</evidence>
<dbReference type="PROSITE" id="PS50109">
    <property type="entry name" value="HIS_KIN"/>
    <property type="match status" value="1"/>
</dbReference>
<organism evidence="9 10">
    <name type="scientific">Aestuariivirga litoralis</name>
    <dbReference type="NCBI Taxonomy" id="2650924"/>
    <lineage>
        <taxon>Bacteria</taxon>
        <taxon>Pseudomonadati</taxon>
        <taxon>Pseudomonadota</taxon>
        <taxon>Alphaproteobacteria</taxon>
        <taxon>Hyphomicrobiales</taxon>
        <taxon>Aestuariivirgaceae</taxon>
        <taxon>Aestuariivirga</taxon>
    </lineage>
</organism>
<feature type="modified residue" description="4-aspartylphosphate" evidence="5">
    <location>
        <position position="537"/>
    </location>
</feature>
<proteinExistence type="predicted"/>
<dbReference type="SUPFAM" id="SSF47384">
    <property type="entry name" value="Homodimeric domain of signal transducing histidine kinase"/>
    <property type="match status" value="1"/>
</dbReference>
<keyword evidence="6" id="KW-0472">Membrane</keyword>
<evidence type="ECO:0000256" key="4">
    <source>
        <dbReference type="ARBA" id="ARBA00023012"/>
    </source>
</evidence>
<dbReference type="SMART" id="SM00388">
    <property type="entry name" value="HisKA"/>
    <property type="match status" value="1"/>
</dbReference>
<keyword evidence="6" id="KW-0812">Transmembrane</keyword>
<dbReference type="Pfam" id="PF02518">
    <property type="entry name" value="HATPase_c"/>
    <property type="match status" value="1"/>
</dbReference>
<evidence type="ECO:0000259" key="7">
    <source>
        <dbReference type="PROSITE" id="PS50109"/>
    </source>
</evidence>
<dbReference type="PANTHER" id="PTHR45339">
    <property type="entry name" value="HYBRID SIGNAL TRANSDUCTION HISTIDINE KINASE J"/>
    <property type="match status" value="1"/>
</dbReference>
<comment type="catalytic activity">
    <reaction evidence="1">
        <text>ATP + protein L-histidine = ADP + protein N-phospho-L-histidine.</text>
        <dbReference type="EC" id="2.7.13.3"/>
    </reaction>
</comment>
<dbReference type="Gene3D" id="3.30.565.10">
    <property type="entry name" value="Histidine kinase-like ATPase, C-terminal domain"/>
    <property type="match status" value="1"/>
</dbReference>
<dbReference type="InterPro" id="IPR003594">
    <property type="entry name" value="HATPase_dom"/>
</dbReference>
<accession>A0A2W2CB94</accession>
<dbReference type="SMART" id="SM00387">
    <property type="entry name" value="HATPase_c"/>
    <property type="match status" value="1"/>
</dbReference>
<dbReference type="AlphaFoldDB" id="A0A2W2CB94"/>
<dbReference type="CDD" id="cd16922">
    <property type="entry name" value="HATPase_EvgS-ArcB-TorS-like"/>
    <property type="match status" value="1"/>
</dbReference>
<feature type="domain" description="Histidine kinase" evidence="7">
    <location>
        <begin position="118"/>
        <end position="335"/>
    </location>
</feature>
<dbReference type="InterPro" id="IPR004358">
    <property type="entry name" value="Sig_transdc_His_kin-like_C"/>
</dbReference>
<dbReference type="InterPro" id="IPR001789">
    <property type="entry name" value="Sig_transdc_resp-reg_receiver"/>
</dbReference>
<dbReference type="InterPro" id="IPR036097">
    <property type="entry name" value="HisK_dim/P_sf"/>
</dbReference>
<feature type="domain" description="Response regulatory" evidence="8">
    <location>
        <begin position="487"/>
        <end position="607"/>
    </location>
</feature>
<dbReference type="InterPro" id="IPR011006">
    <property type="entry name" value="CheY-like_superfamily"/>
</dbReference>
<keyword evidence="9" id="KW-0418">Kinase</keyword>
<keyword evidence="3 5" id="KW-0597">Phosphoprotein</keyword>
<evidence type="ECO:0000256" key="5">
    <source>
        <dbReference type="PROSITE-ProRule" id="PRU00169"/>
    </source>
</evidence>
<evidence type="ECO:0000256" key="1">
    <source>
        <dbReference type="ARBA" id="ARBA00000085"/>
    </source>
</evidence>
<feature type="transmembrane region" description="Helical" evidence="6">
    <location>
        <begin position="30"/>
        <end position="49"/>
    </location>
</feature>
<evidence type="ECO:0000256" key="3">
    <source>
        <dbReference type="ARBA" id="ARBA00022553"/>
    </source>
</evidence>
<dbReference type="Proteomes" id="UP000248795">
    <property type="component" value="Unassembled WGS sequence"/>
</dbReference>
<dbReference type="Pfam" id="PF00072">
    <property type="entry name" value="Response_reg"/>
    <property type="match status" value="1"/>
</dbReference>
<dbReference type="CDD" id="cd17546">
    <property type="entry name" value="REC_hyHK_CKI1_RcsC-like"/>
    <property type="match status" value="1"/>
</dbReference>
<keyword evidence="10" id="KW-1185">Reference proteome</keyword>
<dbReference type="EC" id="2.7.13.3" evidence="2"/>
<name>A0A2W2CB94_9HYPH</name>
<dbReference type="PROSITE" id="PS50110">
    <property type="entry name" value="RESPONSE_REGULATORY"/>
    <property type="match status" value="1"/>
</dbReference>
<dbReference type="InterPro" id="IPR005467">
    <property type="entry name" value="His_kinase_dom"/>
</dbReference>
<evidence type="ECO:0000313" key="9">
    <source>
        <dbReference type="EMBL" id="PZF77463.1"/>
    </source>
</evidence>
<dbReference type="PRINTS" id="PR00344">
    <property type="entry name" value="BCTRLSENSOR"/>
</dbReference>
<dbReference type="CDD" id="cd00082">
    <property type="entry name" value="HisKA"/>
    <property type="match status" value="1"/>
</dbReference>
<evidence type="ECO:0000256" key="6">
    <source>
        <dbReference type="SAM" id="Phobius"/>
    </source>
</evidence>
<dbReference type="GO" id="GO:0000155">
    <property type="term" value="F:phosphorelay sensor kinase activity"/>
    <property type="evidence" value="ECO:0007669"/>
    <property type="project" value="InterPro"/>
</dbReference>
<gene>
    <name evidence="9" type="ORF">DK847_09100</name>
</gene>
<evidence type="ECO:0000313" key="10">
    <source>
        <dbReference type="Proteomes" id="UP000248795"/>
    </source>
</evidence>
<keyword evidence="4" id="KW-0902">Two-component regulatory system</keyword>
<dbReference type="SMART" id="SM00448">
    <property type="entry name" value="REC"/>
    <property type="match status" value="1"/>
</dbReference>
<dbReference type="SUPFAM" id="SSF55874">
    <property type="entry name" value="ATPase domain of HSP90 chaperone/DNA topoisomerase II/histidine kinase"/>
    <property type="match status" value="1"/>
</dbReference>
<dbReference type="Gene3D" id="1.10.287.130">
    <property type="match status" value="1"/>
</dbReference>
<reference evidence="10" key="1">
    <citation type="submission" date="2018-06" db="EMBL/GenBank/DDBJ databases">
        <title>Aestuariibacter litoralis strain KCTC 52945T.</title>
        <authorList>
            <person name="Li X."/>
            <person name="Salam N."/>
            <person name="Li J.-L."/>
            <person name="Chen Y.-M."/>
            <person name="Yang Z.-W."/>
            <person name="Zhang L.-Y."/>
            <person name="Han M.-X."/>
            <person name="Xiao M."/>
            <person name="Li W.-J."/>
        </authorList>
    </citation>
    <scope>NUCLEOTIDE SEQUENCE [LARGE SCALE GENOMIC DNA]</scope>
    <source>
        <strain evidence="10">KCTC 52945</strain>
    </source>
</reference>
<dbReference type="Pfam" id="PF00512">
    <property type="entry name" value="HisKA"/>
    <property type="match status" value="1"/>
</dbReference>
<dbReference type="SUPFAM" id="SSF52172">
    <property type="entry name" value="CheY-like"/>
    <property type="match status" value="1"/>
</dbReference>
<dbReference type="RefSeq" id="WP_111197928.1">
    <property type="nucleotide sequence ID" value="NZ_QKVK01000003.1"/>
</dbReference>
<dbReference type="EMBL" id="QKVK01000003">
    <property type="protein sequence ID" value="PZF77463.1"/>
    <property type="molecule type" value="Genomic_DNA"/>
</dbReference>
<dbReference type="InterPro" id="IPR003661">
    <property type="entry name" value="HisK_dim/P_dom"/>
</dbReference>
<dbReference type="PANTHER" id="PTHR45339:SF1">
    <property type="entry name" value="HYBRID SIGNAL TRANSDUCTION HISTIDINE KINASE J"/>
    <property type="match status" value="1"/>
</dbReference>
<sequence length="613" mass="67050">MFSDMRKDLPSTASATSTIHLATEAPTDRGGLIASTAIVLLFAGIGALAMRTDMPPMVLEAMAAAGLAISLTLVITQIMWRRGTDRRLRELATSARALQEANSRAEASNVAKSRFLAITSHEIRTPMNGILGMLGLLMETPLTLEQRNYARTADSSARALLSIVDELLDASIAERQSVDVSREPFDLAALIESVTELLAPRAHAKGIEISSFISMRIPSQIRGDERRLRQVLLNLCGNAIKFTPSGGVGISARLGDDRRLTITVSDSGIGMSADEQQRIFEEFTQANEETRQLFGGTGLGLTISRRLVEAMGGTISVRSTPGEGSSFDVILPVEEPAVLGAQDLLRRRSFVLAASPSITADHIRETLEDSGADVEMLQYPHELLRLLGDVDATARTAVLCDSEFAEILHNSWPQAAGVGNQRVYLMLRSEERRQFADLLAKNFAGYLLKPFRRHSLLRLVTLRTETTHPETAPQRNVISLQSKRQLHVLLAEDNPVNMLLASTLLRREGYSVSTAKTGEDVLDVLATGKRPDLIIMDVEMPVMDGLEATRSIRRKEADKSLPHLPILALTANVQREDIDACLTAGMDGFLSKPFDRDALEEAISRLMKRQVVA</sequence>